<dbReference type="OrthoDB" id="10481394at2759"/>
<dbReference type="EMBL" id="BMAO01028197">
    <property type="protein sequence ID" value="GFR22699.1"/>
    <property type="molecule type" value="Genomic_DNA"/>
</dbReference>
<reference evidence="2" key="1">
    <citation type="submission" date="2020-07" db="EMBL/GenBank/DDBJ databases">
        <title>Multicomponent nature underlies the extraordinary mechanical properties of spider dragline silk.</title>
        <authorList>
            <person name="Kono N."/>
            <person name="Nakamura H."/>
            <person name="Mori M."/>
            <person name="Yoshida Y."/>
            <person name="Ohtoshi R."/>
            <person name="Malay A.D."/>
            <person name="Moran D.A.P."/>
            <person name="Tomita M."/>
            <person name="Numata K."/>
            <person name="Arakawa K."/>
        </authorList>
    </citation>
    <scope>NUCLEOTIDE SEQUENCE</scope>
</reference>
<proteinExistence type="predicted"/>
<dbReference type="AlphaFoldDB" id="A0A8X6II89"/>
<feature type="region of interest" description="Disordered" evidence="1">
    <location>
        <begin position="30"/>
        <end position="51"/>
    </location>
</feature>
<feature type="non-terminal residue" evidence="2">
    <location>
        <position position="1"/>
    </location>
</feature>
<comment type="caution">
    <text evidence="2">The sequence shown here is derived from an EMBL/GenBank/DDBJ whole genome shotgun (WGS) entry which is preliminary data.</text>
</comment>
<sequence length="72" mass="8361">IVLVNVREKKMNHINLSHADVAKLIEVSDRDDEVSEYENHTSDEIESESSDKVFDTDIQQMNYKESIQFNSC</sequence>
<name>A0A8X6II89_TRICU</name>
<evidence type="ECO:0000313" key="3">
    <source>
        <dbReference type="Proteomes" id="UP000887116"/>
    </source>
</evidence>
<accession>A0A8X6II89</accession>
<gene>
    <name evidence="2" type="ORF">TNCT_324041</name>
</gene>
<protein>
    <submittedName>
        <fullName evidence="2">Uncharacterized protein</fullName>
    </submittedName>
</protein>
<feature type="compositionally biased region" description="Basic and acidic residues" evidence="1">
    <location>
        <begin position="37"/>
        <end position="51"/>
    </location>
</feature>
<keyword evidence="3" id="KW-1185">Reference proteome</keyword>
<organism evidence="2 3">
    <name type="scientific">Trichonephila clavata</name>
    <name type="common">Joro spider</name>
    <name type="synonym">Nephila clavata</name>
    <dbReference type="NCBI Taxonomy" id="2740835"/>
    <lineage>
        <taxon>Eukaryota</taxon>
        <taxon>Metazoa</taxon>
        <taxon>Ecdysozoa</taxon>
        <taxon>Arthropoda</taxon>
        <taxon>Chelicerata</taxon>
        <taxon>Arachnida</taxon>
        <taxon>Araneae</taxon>
        <taxon>Araneomorphae</taxon>
        <taxon>Entelegynae</taxon>
        <taxon>Araneoidea</taxon>
        <taxon>Nephilidae</taxon>
        <taxon>Trichonephila</taxon>
    </lineage>
</organism>
<evidence type="ECO:0000313" key="2">
    <source>
        <dbReference type="EMBL" id="GFR22699.1"/>
    </source>
</evidence>
<evidence type="ECO:0000256" key="1">
    <source>
        <dbReference type="SAM" id="MobiDB-lite"/>
    </source>
</evidence>
<dbReference type="Proteomes" id="UP000887116">
    <property type="component" value="Unassembled WGS sequence"/>
</dbReference>